<dbReference type="KEGG" id="mbu:Mbur_1727"/>
<protein>
    <submittedName>
        <fullName evidence="1">Uncharacterized protein</fullName>
    </submittedName>
</protein>
<proteinExistence type="predicted"/>
<name>Q12VA7_METBU</name>
<evidence type="ECO:0000313" key="2">
    <source>
        <dbReference type="Proteomes" id="UP000001979"/>
    </source>
</evidence>
<dbReference type="STRING" id="259564.Mbur_1727"/>
<dbReference type="Proteomes" id="UP000001979">
    <property type="component" value="Chromosome"/>
</dbReference>
<sequence>MDMIQKPLAVDNTYKIRDNQLWYNDCNFFEMVENKATIEVNIEGLGIRTVTHSAIGKDGRPTFSYKLPSREDRKWWETHRGEFVKLELLSIEGKS</sequence>
<organism evidence="1 2">
    <name type="scientific">Methanococcoides burtonii (strain DSM 6242 / NBRC 107633 / OCM 468 / ACE-M)</name>
    <dbReference type="NCBI Taxonomy" id="259564"/>
    <lineage>
        <taxon>Archaea</taxon>
        <taxon>Methanobacteriati</taxon>
        <taxon>Methanobacteriota</taxon>
        <taxon>Stenosarchaea group</taxon>
        <taxon>Methanomicrobia</taxon>
        <taxon>Methanosarcinales</taxon>
        <taxon>Methanosarcinaceae</taxon>
        <taxon>Methanococcoides</taxon>
    </lineage>
</organism>
<dbReference type="EMBL" id="CP000300">
    <property type="protein sequence ID" value="ABE52619.1"/>
    <property type="molecule type" value="Genomic_DNA"/>
</dbReference>
<accession>Q12VA7</accession>
<gene>
    <name evidence="1" type="ordered locus">Mbur_1727</name>
</gene>
<dbReference type="HOGENOM" id="CLU_2366183_0_0_2"/>
<reference evidence="2" key="1">
    <citation type="journal article" date="2009" name="ISME J.">
        <title>The genome sequence of the psychrophilic archaeon, Methanococcoides burtonii: the role of genome evolution in cold adaptation.</title>
        <authorList>
            <person name="Allen M.A."/>
            <person name="Lauro F.M."/>
            <person name="Williams T.J."/>
            <person name="Burg D."/>
            <person name="Siddiqui K.S."/>
            <person name="De Francisci D."/>
            <person name="Chong K.W."/>
            <person name="Pilak O."/>
            <person name="Chew H.H."/>
            <person name="De Maere M.Z."/>
            <person name="Ting L."/>
            <person name="Katrib M."/>
            <person name="Ng C."/>
            <person name="Sowers K.R."/>
            <person name="Galperin M.Y."/>
            <person name="Anderson I.J."/>
            <person name="Ivanova N."/>
            <person name="Dalin E."/>
            <person name="Martinez M."/>
            <person name="Lapidus A."/>
            <person name="Hauser L."/>
            <person name="Land M."/>
            <person name="Thomas T."/>
            <person name="Cavicchioli R."/>
        </authorList>
    </citation>
    <scope>NUCLEOTIDE SEQUENCE [LARGE SCALE GENOMIC DNA]</scope>
    <source>
        <strain evidence="2">DSM 6242 / NBRC 107633 / OCM 468 / ACE-M</strain>
    </source>
</reference>
<dbReference type="AlphaFoldDB" id="Q12VA7"/>
<keyword evidence="2" id="KW-1185">Reference proteome</keyword>
<evidence type="ECO:0000313" key="1">
    <source>
        <dbReference type="EMBL" id="ABE52619.1"/>
    </source>
</evidence>